<reference evidence="13" key="1">
    <citation type="submission" date="2021-12" db="EMBL/GenBank/DDBJ databases">
        <authorList>
            <person name="Rodrigo-Torres L."/>
            <person name="Arahal R. D."/>
            <person name="Lucena T."/>
        </authorList>
    </citation>
    <scope>NUCLEOTIDE SEQUENCE</scope>
    <source>
        <strain evidence="13">CECT 8267</strain>
    </source>
</reference>
<dbReference type="RefSeq" id="WP_237445758.1">
    <property type="nucleotide sequence ID" value="NZ_CAKLPX010000004.1"/>
</dbReference>
<comment type="pathway">
    <text evidence="1">Lipid metabolism; fatty acid beta-oxidation.</text>
</comment>
<keyword evidence="8" id="KW-0456">Lyase</keyword>
<dbReference type="Proteomes" id="UP000838100">
    <property type="component" value="Unassembled WGS sequence"/>
</dbReference>
<evidence type="ECO:0000256" key="2">
    <source>
        <dbReference type="ARBA" id="ARBA00007005"/>
    </source>
</evidence>
<evidence type="ECO:0000256" key="7">
    <source>
        <dbReference type="ARBA" id="ARBA00023098"/>
    </source>
</evidence>
<comment type="similarity">
    <text evidence="2">In the central section; belongs to the 3-hydroxyacyl-CoA dehydrogenase family.</text>
</comment>
<name>A0ABM9AIU3_9GAMM</name>
<comment type="caution">
    <text evidence="13">The sequence shown here is derived from an EMBL/GenBank/DDBJ whole genome shotgun (WGS) entry which is preliminary data.</text>
</comment>
<keyword evidence="7" id="KW-0443">Lipid metabolism</keyword>
<dbReference type="InterPro" id="IPR001753">
    <property type="entry name" value="Enoyl-CoA_hydra/iso"/>
</dbReference>
<keyword evidence="14" id="KW-1185">Reference proteome</keyword>
<evidence type="ECO:0000256" key="3">
    <source>
        <dbReference type="ARBA" id="ARBA00022832"/>
    </source>
</evidence>
<keyword evidence="9" id="KW-0511">Multifunctional enzyme</keyword>
<dbReference type="Gene3D" id="3.90.226.10">
    <property type="entry name" value="2-enoyl-CoA Hydratase, Chain A, domain 1"/>
    <property type="match status" value="1"/>
</dbReference>
<organism evidence="13 14">
    <name type="scientific">Sinobacterium norvegicum</name>
    <dbReference type="NCBI Taxonomy" id="1641715"/>
    <lineage>
        <taxon>Bacteria</taxon>
        <taxon>Pseudomonadati</taxon>
        <taxon>Pseudomonadota</taxon>
        <taxon>Gammaproteobacteria</taxon>
        <taxon>Cellvibrionales</taxon>
        <taxon>Spongiibacteraceae</taxon>
        <taxon>Sinobacterium</taxon>
    </lineage>
</organism>
<dbReference type="InterPro" id="IPR029045">
    <property type="entry name" value="ClpP/crotonase-like_dom_sf"/>
</dbReference>
<dbReference type="SUPFAM" id="SSF52096">
    <property type="entry name" value="ClpP/crotonase"/>
    <property type="match status" value="1"/>
</dbReference>
<dbReference type="InterPro" id="IPR006108">
    <property type="entry name" value="3HC_DH_C"/>
</dbReference>
<evidence type="ECO:0000313" key="13">
    <source>
        <dbReference type="EMBL" id="CAH0993076.1"/>
    </source>
</evidence>
<keyword evidence="6" id="KW-0520">NAD</keyword>
<sequence>MTYVTLEKDADNIVTLTLDDSSRSVNVMNPAYIEGMEQAVNQLEEDVDNIAGVIVKSGKKTFFAGGDLDEILALEPHQAAEYGRTGMRIKASLRTLETLGKPVVVAINGAALGGGFEICLACHHRIALDDRSVQIGLPEVTLGLLPGAGGVVRTVRLLGLQAALPVLSNGRNFTPQAALKAGLIDDIADSPEAMIDKARQWIKQNPESCQSWDVKGFTFPGGNVDSRAVEAFIPFAGATLLAQKKGLYPAQSAILNTAIESMRVDIESASRIESRYLGYLAVSPESKNLITYFFQTQKIRAGASRPEGFERSKVTKLGVIGAGMMGAGIAYSAATAGIAVVLSDVSADKAQQGKAYSESVLDKLIAKGRSTEEAKQTTLSLIQATDQMADLADCDLVIEAVFENKALKHQVTTEAQQQLNSTTIFASNTSTLPISELATHSVSPAHYIGLHFFSPVDKMPLVEIICGEQTSDETLAKAYDFVKQLRKTPIVVNDSRGFYTSRVYEIYQDEAGWLLEDGVKPALIENLAQQAGMPVGPLAANDEVAQQLLLDIKKATKLALEEAGKSYDTNRAPYQWLERMVNEHGRSGRAHGGGYYDYPQGENKRLWPELSNIQPQQTQDISYQDIQDRLLYCQSLEAIRCLEEGVLRSVEDCNIGSILGLGFPRYTGGHLQFVNSVGVRKFAERAQDLANRFGDRFTPPALLLQMAEAGTQF</sequence>
<dbReference type="Pfam" id="PF00725">
    <property type="entry name" value="3HCDH"/>
    <property type="match status" value="1"/>
</dbReference>
<protein>
    <submittedName>
        <fullName evidence="13">Fatty acid oxidation complex subunit alpha</fullName>
    </submittedName>
</protein>
<dbReference type="SUPFAM" id="SSF51735">
    <property type="entry name" value="NAD(P)-binding Rossmann-fold domains"/>
    <property type="match status" value="1"/>
</dbReference>
<accession>A0ABM9AIU3</accession>
<dbReference type="PANTHER" id="PTHR43612">
    <property type="entry name" value="TRIFUNCTIONAL ENZYME SUBUNIT ALPHA"/>
    <property type="match status" value="1"/>
</dbReference>
<evidence type="ECO:0000256" key="4">
    <source>
        <dbReference type="ARBA" id="ARBA00022963"/>
    </source>
</evidence>
<dbReference type="InterPro" id="IPR050136">
    <property type="entry name" value="FA_oxidation_alpha_subunit"/>
</dbReference>
<evidence type="ECO:0000256" key="8">
    <source>
        <dbReference type="ARBA" id="ARBA00023239"/>
    </source>
</evidence>
<feature type="domain" description="3-hydroxyacyl-CoA dehydrogenase C-terminal" evidence="11">
    <location>
        <begin position="497"/>
        <end position="598"/>
    </location>
</feature>
<dbReference type="Gene3D" id="1.10.1040.50">
    <property type="match status" value="1"/>
</dbReference>
<dbReference type="InterPro" id="IPR008927">
    <property type="entry name" value="6-PGluconate_DH-like_C_sf"/>
</dbReference>
<evidence type="ECO:0000256" key="9">
    <source>
        <dbReference type="ARBA" id="ARBA00023268"/>
    </source>
</evidence>
<keyword evidence="3" id="KW-0276">Fatty acid metabolism</keyword>
<evidence type="ECO:0000256" key="6">
    <source>
        <dbReference type="ARBA" id="ARBA00023027"/>
    </source>
</evidence>
<gene>
    <name evidence="13" type="primary">fadJ_2</name>
    <name evidence="13" type="ORF">SIN8267_03215</name>
</gene>
<dbReference type="EMBL" id="CAKLPX010000004">
    <property type="protein sequence ID" value="CAH0993076.1"/>
    <property type="molecule type" value="Genomic_DNA"/>
</dbReference>
<evidence type="ECO:0000259" key="12">
    <source>
        <dbReference type="Pfam" id="PF02737"/>
    </source>
</evidence>
<dbReference type="InterPro" id="IPR036291">
    <property type="entry name" value="NAD(P)-bd_dom_sf"/>
</dbReference>
<dbReference type="SUPFAM" id="SSF48179">
    <property type="entry name" value="6-phosphogluconate dehydrogenase C-terminal domain-like"/>
    <property type="match status" value="2"/>
</dbReference>
<keyword evidence="4" id="KW-0442">Lipid degradation</keyword>
<evidence type="ECO:0000256" key="5">
    <source>
        <dbReference type="ARBA" id="ARBA00023002"/>
    </source>
</evidence>
<dbReference type="Pfam" id="PF00378">
    <property type="entry name" value="ECH_1"/>
    <property type="match status" value="1"/>
</dbReference>
<dbReference type="Pfam" id="PF02737">
    <property type="entry name" value="3HCDH_N"/>
    <property type="match status" value="1"/>
</dbReference>
<evidence type="ECO:0000313" key="14">
    <source>
        <dbReference type="Proteomes" id="UP000838100"/>
    </source>
</evidence>
<proteinExistence type="inferred from homology"/>
<comment type="catalytic activity">
    <reaction evidence="10">
        <text>a (3S)-3-hydroxyacyl-CoA + NAD(+) = a 3-oxoacyl-CoA + NADH + H(+)</text>
        <dbReference type="Rhea" id="RHEA:22432"/>
        <dbReference type="ChEBI" id="CHEBI:15378"/>
        <dbReference type="ChEBI" id="CHEBI:57318"/>
        <dbReference type="ChEBI" id="CHEBI:57540"/>
        <dbReference type="ChEBI" id="CHEBI:57945"/>
        <dbReference type="ChEBI" id="CHEBI:90726"/>
        <dbReference type="EC" id="1.1.1.35"/>
    </reaction>
</comment>
<dbReference type="Gene3D" id="3.40.50.720">
    <property type="entry name" value="NAD(P)-binding Rossmann-like Domain"/>
    <property type="match status" value="1"/>
</dbReference>
<dbReference type="PANTHER" id="PTHR43612:SF3">
    <property type="entry name" value="TRIFUNCTIONAL ENZYME SUBUNIT ALPHA, MITOCHONDRIAL"/>
    <property type="match status" value="1"/>
</dbReference>
<evidence type="ECO:0000256" key="10">
    <source>
        <dbReference type="ARBA" id="ARBA00049556"/>
    </source>
</evidence>
<evidence type="ECO:0000259" key="11">
    <source>
        <dbReference type="Pfam" id="PF00725"/>
    </source>
</evidence>
<feature type="domain" description="3-hydroxyacyl-CoA dehydrogenase NAD binding" evidence="12">
    <location>
        <begin position="316"/>
        <end position="494"/>
    </location>
</feature>
<evidence type="ECO:0000256" key="1">
    <source>
        <dbReference type="ARBA" id="ARBA00005005"/>
    </source>
</evidence>
<dbReference type="InterPro" id="IPR006176">
    <property type="entry name" value="3-OHacyl-CoA_DH_NAD-bd"/>
</dbReference>
<keyword evidence="5" id="KW-0560">Oxidoreductase</keyword>
<dbReference type="CDD" id="cd06558">
    <property type="entry name" value="crotonase-like"/>
    <property type="match status" value="1"/>
</dbReference>